<organism evidence="1">
    <name type="scientific">Solanum chacoense</name>
    <name type="common">Chaco potato</name>
    <dbReference type="NCBI Taxonomy" id="4108"/>
    <lineage>
        <taxon>Eukaryota</taxon>
        <taxon>Viridiplantae</taxon>
        <taxon>Streptophyta</taxon>
        <taxon>Embryophyta</taxon>
        <taxon>Tracheophyta</taxon>
        <taxon>Spermatophyta</taxon>
        <taxon>Magnoliopsida</taxon>
        <taxon>eudicotyledons</taxon>
        <taxon>Gunneridae</taxon>
        <taxon>Pentapetalae</taxon>
        <taxon>asterids</taxon>
        <taxon>lamiids</taxon>
        <taxon>Solanales</taxon>
        <taxon>Solanaceae</taxon>
        <taxon>Solanoideae</taxon>
        <taxon>Solaneae</taxon>
        <taxon>Solanum</taxon>
    </lineage>
</organism>
<name>A0A0V0GME6_SOLCH</name>
<sequence length="71" mass="8340">MNRIAQWIYKSKIALIHMAYPNLFGIEAHLLWTCGCKGFTSAFQNRINFVQVLTLCRISYFKEHCHVSTFK</sequence>
<dbReference type="AlphaFoldDB" id="A0A0V0GME6"/>
<accession>A0A0V0GME6</accession>
<dbReference type="EMBL" id="GEDG01035649">
    <property type="protein sequence ID" value="JAP09107.1"/>
    <property type="molecule type" value="Transcribed_RNA"/>
</dbReference>
<evidence type="ECO:0000313" key="1">
    <source>
        <dbReference type="EMBL" id="JAP09107.1"/>
    </source>
</evidence>
<protein>
    <submittedName>
        <fullName evidence="1">Putative ovule protein</fullName>
    </submittedName>
</protein>
<reference evidence="1" key="1">
    <citation type="submission" date="2015-12" db="EMBL/GenBank/DDBJ databases">
        <title>Gene expression during late stages of embryo sac development: a critical building block for successful pollen-pistil interactions.</title>
        <authorList>
            <person name="Liu Y."/>
            <person name="Joly V."/>
            <person name="Sabar M."/>
            <person name="Matton D.P."/>
        </authorList>
    </citation>
    <scope>NUCLEOTIDE SEQUENCE</scope>
</reference>
<proteinExistence type="predicted"/>